<dbReference type="SUPFAM" id="SSF50729">
    <property type="entry name" value="PH domain-like"/>
    <property type="match status" value="1"/>
</dbReference>
<dbReference type="Gene3D" id="6.10.250.3060">
    <property type="match status" value="1"/>
</dbReference>
<dbReference type="InterPro" id="IPR008937">
    <property type="entry name" value="Ras-like_GEF"/>
</dbReference>
<feature type="compositionally biased region" description="Polar residues" evidence="3">
    <location>
        <begin position="1055"/>
        <end position="1078"/>
    </location>
</feature>
<dbReference type="SUPFAM" id="SSF47113">
    <property type="entry name" value="Histone-fold"/>
    <property type="match status" value="1"/>
</dbReference>
<evidence type="ECO:0000256" key="1">
    <source>
        <dbReference type="ARBA" id="ARBA00022658"/>
    </source>
</evidence>
<dbReference type="SMART" id="SM00147">
    <property type="entry name" value="RasGEF"/>
    <property type="match status" value="1"/>
</dbReference>
<feature type="compositionally biased region" description="Polar residues" evidence="3">
    <location>
        <begin position="1106"/>
        <end position="1116"/>
    </location>
</feature>
<dbReference type="GO" id="GO:0005886">
    <property type="term" value="C:plasma membrane"/>
    <property type="evidence" value="ECO:0007669"/>
    <property type="project" value="TreeGrafter"/>
</dbReference>
<evidence type="ECO:0000313" key="9">
    <source>
        <dbReference type="Proteomes" id="UP000549394"/>
    </source>
</evidence>
<dbReference type="InterPro" id="IPR000219">
    <property type="entry name" value="DH_dom"/>
</dbReference>
<feature type="domain" description="N-terminal Ras-GEF" evidence="7">
    <location>
        <begin position="617"/>
        <end position="750"/>
    </location>
</feature>
<dbReference type="OrthoDB" id="546434at2759"/>
<keyword evidence="1 2" id="KW-0344">Guanine-nucleotide releasing factor</keyword>
<name>A0A7I8W4B3_9ANNE</name>
<dbReference type="Pfam" id="PF00618">
    <property type="entry name" value="RasGEF_N"/>
    <property type="match status" value="1"/>
</dbReference>
<dbReference type="GO" id="GO:0030527">
    <property type="term" value="F:structural constituent of chromatin"/>
    <property type="evidence" value="ECO:0007669"/>
    <property type="project" value="InterPro"/>
</dbReference>
<dbReference type="GO" id="GO:0003677">
    <property type="term" value="F:DNA binding"/>
    <property type="evidence" value="ECO:0007669"/>
    <property type="project" value="InterPro"/>
</dbReference>
<dbReference type="PROSITE" id="PS50003">
    <property type="entry name" value="PH_DOMAIN"/>
    <property type="match status" value="1"/>
</dbReference>
<dbReference type="Gene3D" id="1.20.900.10">
    <property type="entry name" value="Dbl homology (DH) domain"/>
    <property type="match status" value="1"/>
</dbReference>
<dbReference type="PANTHER" id="PTHR23113:SF363">
    <property type="entry name" value="PROTEIN SON OF SEVENLESS"/>
    <property type="match status" value="1"/>
</dbReference>
<dbReference type="PRINTS" id="PR00620">
    <property type="entry name" value="HISTONEH2A"/>
</dbReference>
<evidence type="ECO:0000259" key="5">
    <source>
        <dbReference type="PROSITE" id="PS50009"/>
    </source>
</evidence>
<dbReference type="PANTHER" id="PTHR23113">
    <property type="entry name" value="GUANINE NUCLEOTIDE EXCHANGE FACTOR"/>
    <property type="match status" value="1"/>
</dbReference>
<dbReference type="InterPro" id="IPR023578">
    <property type="entry name" value="Ras_GEF_dom_sf"/>
</dbReference>
<protein>
    <submittedName>
        <fullName evidence="8">DgyrCDS11732</fullName>
    </submittedName>
</protein>
<dbReference type="InterPro" id="IPR000651">
    <property type="entry name" value="Ras-like_Gua-exchang_fac_N"/>
</dbReference>
<feature type="domain" description="DH" evidence="6">
    <location>
        <begin position="214"/>
        <end position="402"/>
    </location>
</feature>
<proteinExistence type="predicted"/>
<feature type="compositionally biased region" description="Polar residues" evidence="3">
    <location>
        <begin position="1089"/>
        <end position="1098"/>
    </location>
</feature>
<dbReference type="CDD" id="cd00155">
    <property type="entry name" value="RasGEF"/>
    <property type="match status" value="1"/>
</dbReference>
<dbReference type="PROSITE" id="PS50009">
    <property type="entry name" value="RASGEF_CAT"/>
    <property type="match status" value="1"/>
</dbReference>
<dbReference type="SUPFAM" id="SSF48065">
    <property type="entry name" value="DBL homology domain (DH-domain)"/>
    <property type="match status" value="1"/>
</dbReference>
<dbReference type="CDD" id="cd06224">
    <property type="entry name" value="REM"/>
    <property type="match status" value="1"/>
</dbReference>
<dbReference type="SMART" id="SM00233">
    <property type="entry name" value="PH"/>
    <property type="match status" value="1"/>
</dbReference>
<dbReference type="Gene3D" id="1.10.840.10">
    <property type="entry name" value="Ras guanine-nucleotide exchange factors catalytic domain"/>
    <property type="match status" value="1"/>
</dbReference>
<dbReference type="PROSITE" id="PS50010">
    <property type="entry name" value="DH_2"/>
    <property type="match status" value="1"/>
</dbReference>
<dbReference type="GO" id="GO:0046982">
    <property type="term" value="F:protein heterodimerization activity"/>
    <property type="evidence" value="ECO:0007669"/>
    <property type="project" value="InterPro"/>
</dbReference>
<dbReference type="SMART" id="SM00325">
    <property type="entry name" value="RhoGEF"/>
    <property type="match status" value="1"/>
</dbReference>
<evidence type="ECO:0000256" key="2">
    <source>
        <dbReference type="PROSITE-ProRule" id="PRU00168"/>
    </source>
</evidence>
<dbReference type="Proteomes" id="UP000549394">
    <property type="component" value="Unassembled WGS sequence"/>
</dbReference>
<dbReference type="InterPro" id="IPR001895">
    <property type="entry name" value="RASGEF_cat_dom"/>
</dbReference>
<dbReference type="Pfam" id="PF22697">
    <property type="entry name" value="SOS1_NGEF_PH"/>
    <property type="match status" value="1"/>
</dbReference>
<feature type="region of interest" description="Disordered" evidence="3">
    <location>
        <begin position="1030"/>
        <end position="1202"/>
    </location>
</feature>
<accession>A0A7I8W4B3</accession>
<evidence type="ECO:0000259" key="4">
    <source>
        <dbReference type="PROSITE" id="PS50003"/>
    </source>
</evidence>
<gene>
    <name evidence="8" type="ORF">DGYR_LOCUS11060</name>
</gene>
<dbReference type="InterPro" id="IPR055251">
    <property type="entry name" value="SOS1_NGEF_PH"/>
</dbReference>
<dbReference type="InterPro" id="IPR036964">
    <property type="entry name" value="RASGEF_cat_dom_sf"/>
</dbReference>
<evidence type="ECO:0000259" key="7">
    <source>
        <dbReference type="PROSITE" id="PS50212"/>
    </source>
</evidence>
<dbReference type="Gene3D" id="2.30.29.30">
    <property type="entry name" value="Pleckstrin-homology domain (PH domain)/Phosphotyrosine-binding domain (PTB)"/>
    <property type="match status" value="1"/>
</dbReference>
<dbReference type="AlphaFoldDB" id="A0A7I8W4B3"/>
<dbReference type="GO" id="GO:0007265">
    <property type="term" value="P:Ras protein signal transduction"/>
    <property type="evidence" value="ECO:0007669"/>
    <property type="project" value="TreeGrafter"/>
</dbReference>
<reference evidence="8 9" key="1">
    <citation type="submission" date="2020-08" db="EMBL/GenBank/DDBJ databases">
        <authorList>
            <person name="Hejnol A."/>
        </authorList>
    </citation>
    <scope>NUCLEOTIDE SEQUENCE [LARGE SCALE GENOMIC DNA]</scope>
</reference>
<organism evidence="8 9">
    <name type="scientific">Dimorphilus gyrociliatus</name>
    <dbReference type="NCBI Taxonomy" id="2664684"/>
    <lineage>
        <taxon>Eukaryota</taxon>
        <taxon>Metazoa</taxon>
        <taxon>Spiralia</taxon>
        <taxon>Lophotrochozoa</taxon>
        <taxon>Annelida</taxon>
        <taxon>Polychaeta</taxon>
        <taxon>Polychaeta incertae sedis</taxon>
        <taxon>Dinophilidae</taxon>
        <taxon>Dimorphilus</taxon>
    </lineage>
</organism>
<evidence type="ECO:0000313" key="8">
    <source>
        <dbReference type="EMBL" id="CAD5123376.1"/>
    </source>
</evidence>
<evidence type="ECO:0000256" key="3">
    <source>
        <dbReference type="SAM" id="MobiDB-lite"/>
    </source>
</evidence>
<dbReference type="GO" id="GO:0000786">
    <property type="term" value="C:nucleosome"/>
    <property type="evidence" value="ECO:0007669"/>
    <property type="project" value="InterPro"/>
</dbReference>
<sequence>MQTFTRECSISGQKFNKETCKKWNSLLYPGIEKIHKDKHECLVIKGDAVDYIQSVLIKVLESLCSNQPRTCDDVDKFINKFFVPPLNVTVLKTAHENLDLMNQKSKRSSKASSSIFPLDKIHQLLLKDIFDYRFNNQITVYFVSILECIARDILTLAGNFVSLLSKPNNMISKENIIVAIRADEHLSHLIRQSGSEISLCDSDIKYTKPAAYDNYDKLARDIVLKESQYLRELKMICKVFKEPIVKFEVPGDQVEKIFSEIDDVLDATMTLYDYLEDGFSVDDGKPLIGNCFMEMIEGEEYYIYQRYAEAVLNPELNIQSELDKLLRDYPEVATEFKKYGNYVFDALIYCLPKMLFMPVYHFFTYNEHLDQLLELSIDAEDKFSLEQSSCIVKSIKINIENFMQQNGVSLKNESTLHMHFTANEGRSFCLKKIEEVQKNVESIESKIDKREMEQICEQFVMEGRLNKWFGKQRVKERYLFLFDGVLIVAKQQIKKLNVIPSGEQLEYRFKEKFYPKKGMDLQDLKDDKGVSENAFKLVTDEHASIFVCKSAQEKNNWMAAIVHILVRSTLDKLLDMKITEEERNQPLPKIPSAEYKFTEEDSKSNIEYDENCSSEAECESIRGATLLKLVEKLTPPSSFNPSFIRTFLTTYRTFCQPEQLLDLLIERYDIPLYLDLETSVCPSKRYRKEYVKPIQMRTLNVLKHWVDQHWYDFEMNQELLKKLENFLGSSKDKSMSKWLENVKKVLQRKREQREVKIDYCYSSEPPPILWHIATKDNTVEYDLMSLHPVELARQVTLLEFDLFKAIKSSEMVGSLWTKADKYETSPNILKAIDFSTRFTYWLVKTIVETGNIEERTQVLHRVLELYISFYDLNNFSGVIEVASALTSASVHRLTHTRQLEGIQNRAKFLKTLEEAEEFCHNHNRKYFERLRNINPPCVPFLGASLNHLLLTEVGNADFLQKNPNLINFGKCRKIADITNEIQQNQNLPYCLHVEMKIRNFLESLNPHEDKSSHELETYFYERSMQIEPRNCPRQSLPKFEKKRQYQLRSPGTKYSILTTKTPIQSTSDAIPSTPSKISAASPVEESYDSRASSCSSTPPGTPHSALVSSSPATDTPPNVPPRTYKSKPVIPPRTRPAAPPLPPRIQTSRVNSAPPSPPPTNAEEFHSLPNRRHSSRDVPNGTPQLPPKTYNIKPFHQRHPSK</sequence>
<feature type="domain" description="Ras-GEF" evidence="5">
    <location>
        <begin position="787"/>
        <end position="1029"/>
    </location>
</feature>
<dbReference type="PROSITE" id="PS50212">
    <property type="entry name" value="RASGEF_NTER"/>
    <property type="match status" value="1"/>
</dbReference>
<dbReference type="InterPro" id="IPR011993">
    <property type="entry name" value="PH-like_dom_sf"/>
</dbReference>
<dbReference type="Gene3D" id="1.10.20.10">
    <property type="entry name" value="Histone, subunit A"/>
    <property type="match status" value="1"/>
</dbReference>
<dbReference type="Gene3D" id="1.20.870.10">
    <property type="entry name" value="Son of sevenless (SoS) protein Chain: S domain 1"/>
    <property type="match status" value="1"/>
</dbReference>
<feature type="compositionally biased region" description="Pro residues" evidence="3">
    <location>
        <begin position="1129"/>
        <end position="1143"/>
    </location>
</feature>
<dbReference type="InterPro" id="IPR035899">
    <property type="entry name" value="DBL_dom_sf"/>
</dbReference>
<dbReference type="InterPro" id="IPR001849">
    <property type="entry name" value="PH_domain"/>
</dbReference>
<dbReference type="Pfam" id="PF00621">
    <property type="entry name" value="RhoGEF"/>
    <property type="match status" value="1"/>
</dbReference>
<dbReference type="InterPro" id="IPR009072">
    <property type="entry name" value="Histone-fold"/>
</dbReference>
<dbReference type="InterPro" id="IPR002119">
    <property type="entry name" value="Histone_H2A"/>
</dbReference>
<dbReference type="SUPFAM" id="SSF48366">
    <property type="entry name" value="Ras GEF"/>
    <property type="match status" value="1"/>
</dbReference>
<dbReference type="Pfam" id="PF00617">
    <property type="entry name" value="RasGEF"/>
    <property type="match status" value="1"/>
</dbReference>
<dbReference type="EMBL" id="CAJFCJ010000019">
    <property type="protein sequence ID" value="CAD5123376.1"/>
    <property type="molecule type" value="Genomic_DNA"/>
</dbReference>
<dbReference type="GO" id="GO:0005085">
    <property type="term" value="F:guanyl-nucleotide exchange factor activity"/>
    <property type="evidence" value="ECO:0007669"/>
    <property type="project" value="UniProtKB-KW"/>
</dbReference>
<dbReference type="SMART" id="SM00229">
    <property type="entry name" value="RasGEFN"/>
    <property type="match status" value="1"/>
</dbReference>
<comment type="caution">
    <text evidence="8">The sequence shown here is derived from an EMBL/GenBank/DDBJ whole genome shotgun (WGS) entry which is preliminary data.</text>
</comment>
<feature type="domain" description="PH" evidence="4">
    <location>
        <begin position="458"/>
        <end position="566"/>
    </location>
</feature>
<evidence type="ECO:0000259" key="6">
    <source>
        <dbReference type="PROSITE" id="PS50010"/>
    </source>
</evidence>
<keyword evidence="9" id="KW-1185">Reference proteome</keyword>